<sequence length="62" mass="6676">MRGWGLCRGVVGAGGDAGVVVALGERVWQRWCGGGWVVPLGGHEVLVGRSAEEIMQKLTREW</sequence>
<evidence type="ECO:0000313" key="1">
    <source>
        <dbReference type="EMBL" id="GAA3838888.1"/>
    </source>
</evidence>
<protein>
    <submittedName>
        <fullName evidence="1">Uncharacterized protein</fullName>
    </submittedName>
</protein>
<organism evidence="1 2">
    <name type="scientific">Amycolatopsis tucumanensis</name>
    <dbReference type="NCBI Taxonomy" id="401106"/>
    <lineage>
        <taxon>Bacteria</taxon>
        <taxon>Bacillati</taxon>
        <taxon>Actinomycetota</taxon>
        <taxon>Actinomycetes</taxon>
        <taxon>Pseudonocardiales</taxon>
        <taxon>Pseudonocardiaceae</taxon>
        <taxon>Amycolatopsis</taxon>
    </lineage>
</organism>
<proteinExistence type="predicted"/>
<name>A0ABP7JBG3_9PSEU</name>
<accession>A0ABP7JBG3</accession>
<dbReference type="Proteomes" id="UP001501624">
    <property type="component" value="Unassembled WGS sequence"/>
</dbReference>
<gene>
    <name evidence="1" type="ORF">GCM10022380_66370</name>
</gene>
<dbReference type="EMBL" id="BAABCM010000011">
    <property type="protein sequence ID" value="GAA3838888.1"/>
    <property type="molecule type" value="Genomic_DNA"/>
</dbReference>
<comment type="caution">
    <text evidence="1">The sequence shown here is derived from an EMBL/GenBank/DDBJ whole genome shotgun (WGS) entry which is preliminary data.</text>
</comment>
<keyword evidence="2" id="KW-1185">Reference proteome</keyword>
<evidence type="ECO:0000313" key="2">
    <source>
        <dbReference type="Proteomes" id="UP001501624"/>
    </source>
</evidence>
<reference evidence="2" key="1">
    <citation type="journal article" date="2019" name="Int. J. Syst. Evol. Microbiol.">
        <title>The Global Catalogue of Microorganisms (GCM) 10K type strain sequencing project: providing services to taxonomists for standard genome sequencing and annotation.</title>
        <authorList>
            <consortium name="The Broad Institute Genomics Platform"/>
            <consortium name="The Broad Institute Genome Sequencing Center for Infectious Disease"/>
            <person name="Wu L."/>
            <person name="Ma J."/>
        </authorList>
    </citation>
    <scope>NUCLEOTIDE SEQUENCE [LARGE SCALE GENOMIC DNA]</scope>
    <source>
        <strain evidence="2">JCM 17017</strain>
    </source>
</reference>